<evidence type="ECO:0008006" key="8">
    <source>
        <dbReference type="Google" id="ProtNLM"/>
    </source>
</evidence>
<dbReference type="EMBL" id="KV460228">
    <property type="protein sequence ID" value="OBT96451.1"/>
    <property type="molecule type" value="Genomic_DNA"/>
</dbReference>
<feature type="disulfide bond" evidence="3">
    <location>
        <begin position="378"/>
        <end position="388"/>
    </location>
</feature>
<reference evidence="7" key="2">
    <citation type="journal article" date="2018" name="Nat. Commun.">
        <title>Extreme sensitivity to ultraviolet light in the fungal pathogen causing white-nose syndrome of bats.</title>
        <authorList>
            <person name="Palmer J.M."/>
            <person name="Drees K.P."/>
            <person name="Foster J.T."/>
            <person name="Lindner D.L."/>
        </authorList>
    </citation>
    <scope>NUCLEOTIDE SEQUENCE [LARGE SCALE GENOMIC DNA]</scope>
    <source>
        <strain evidence="7">UAMH 10579</strain>
    </source>
</reference>
<feature type="disulfide bond" evidence="3">
    <location>
        <begin position="396"/>
        <end position="405"/>
    </location>
</feature>
<evidence type="ECO:0000256" key="2">
    <source>
        <dbReference type="ARBA" id="ARBA00023157"/>
    </source>
</evidence>
<comment type="caution">
    <text evidence="3">Lacks conserved residue(s) required for the propagation of feature annotation.</text>
</comment>
<dbReference type="RefSeq" id="XP_018130184.1">
    <property type="nucleotide sequence ID" value="XM_018275098.2"/>
</dbReference>
<dbReference type="SUPFAM" id="SSF50956">
    <property type="entry name" value="Thermostable phytase (3-phytase)"/>
    <property type="match status" value="2"/>
</dbReference>
<dbReference type="GO" id="GO:0016158">
    <property type="term" value="F:inositol hexakisphosphate 3-phosphatase activity"/>
    <property type="evidence" value="ECO:0007669"/>
    <property type="project" value="InterPro"/>
</dbReference>
<dbReference type="Pfam" id="PF02333">
    <property type="entry name" value="Phytase"/>
    <property type="match status" value="1"/>
</dbReference>
<keyword evidence="1" id="KW-0732">Signal</keyword>
<reference evidence="6 7" key="1">
    <citation type="submission" date="2016-03" db="EMBL/GenBank/DDBJ databases">
        <title>Comparative genomics of Pseudogymnoascus destructans, the fungus causing white-nose syndrome of bats.</title>
        <authorList>
            <person name="Palmer J.M."/>
            <person name="Drees K.P."/>
            <person name="Foster J.T."/>
            <person name="Lindner D.L."/>
        </authorList>
    </citation>
    <scope>NUCLEOTIDE SEQUENCE [LARGE SCALE GENOMIC DNA]</scope>
    <source>
        <strain evidence="6 7">UAMH 10579</strain>
    </source>
</reference>
<evidence type="ECO:0000313" key="6">
    <source>
        <dbReference type="EMBL" id="OBT96451.1"/>
    </source>
</evidence>
<dbReference type="PANTHER" id="PTHR14949">
    <property type="entry name" value="EGF-LIKE-DOMAIN, MULTIPLE 7, 8"/>
    <property type="match status" value="1"/>
</dbReference>
<dbReference type="Proteomes" id="UP000091956">
    <property type="component" value="Unassembled WGS sequence"/>
</dbReference>
<dbReference type="GeneID" id="28839021"/>
<feature type="domain" description="BPP" evidence="5">
    <location>
        <begin position="22"/>
        <end position="320"/>
    </location>
</feature>
<dbReference type="AlphaFoldDB" id="A0A1B8GKT3"/>
<dbReference type="SMART" id="SM00181">
    <property type="entry name" value="EGF"/>
    <property type="match status" value="2"/>
</dbReference>
<keyword evidence="7" id="KW-1185">Reference proteome</keyword>
<dbReference type="PROSITE" id="PS50026">
    <property type="entry name" value="EGF_3"/>
    <property type="match status" value="1"/>
</dbReference>
<dbReference type="InterPro" id="IPR050969">
    <property type="entry name" value="Dev_Signal_Modulators"/>
</dbReference>
<dbReference type="PROSITE" id="PS01186">
    <property type="entry name" value="EGF_2"/>
    <property type="match status" value="1"/>
</dbReference>
<evidence type="ECO:0000256" key="3">
    <source>
        <dbReference type="PROSITE-ProRule" id="PRU00076"/>
    </source>
</evidence>
<evidence type="ECO:0000259" key="5">
    <source>
        <dbReference type="PROSITE" id="PS51662"/>
    </source>
</evidence>
<dbReference type="InterPro" id="IPR003431">
    <property type="entry name" value="B-propeller_Phytase"/>
</dbReference>
<dbReference type="Gene3D" id="2.120.10.30">
    <property type="entry name" value="TolB, C-terminal domain"/>
    <property type="match status" value="2"/>
</dbReference>
<keyword evidence="2 3" id="KW-1015">Disulfide bond</keyword>
<dbReference type="PROSITE" id="PS51662">
    <property type="entry name" value="BP_PHYTASE"/>
    <property type="match status" value="2"/>
</dbReference>
<proteinExistence type="predicted"/>
<dbReference type="OrthoDB" id="10045365at2759"/>
<accession>A0A1B8GKT3</accession>
<evidence type="ECO:0000313" key="7">
    <source>
        <dbReference type="Proteomes" id="UP000091956"/>
    </source>
</evidence>
<dbReference type="Gene3D" id="2.10.25.10">
    <property type="entry name" value="Laminin"/>
    <property type="match status" value="1"/>
</dbReference>
<feature type="domain" description="BPP" evidence="5">
    <location>
        <begin position="400"/>
        <end position="746"/>
    </location>
</feature>
<feature type="domain" description="EGF-like" evidence="4">
    <location>
        <begin position="374"/>
        <end position="406"/>
    </location>
</feature>
<dbReference type="PROSITE" id="PS00022">
    <property type="entry name" value="EGF_1"/>
    <property type="match status" value="1"/>
</dbReference>
<dbReference type="InterPro" id="IPR011042">
    <property type="entry name" value="6-blade_b-propeller_TolB-like"/>
</dbReference>
<organism evidence="6 7">
    <name type="scientific">Pseudogymnoascus verrucosus</name>
    <dbReference type="NCBI Taxonomy" id="342668"/>
    <lineage>
        <taxon>Eukaryota</taxon>
        <taxon>Fungi</taxon>
        <taxon>Dikarya</taxon>
        <taxon>Ascomycota</taxon>
        <taxon>Pezizomycotina</taxon>
        <taxon>Leotiomycetes</taxon>
        <taxon>Thelebolales</taxon>
        <taxon>Thelebolaceae</taxon>
        <taxon>Pseudogymnoascus</taxon>
    </lineage>
</organism>
<evidence type="ECO:0000256" key="1">
    <source>
        <dbReference type="ARBA" id="ARBA00022729"/>
    </source>
</evidence>
<sequence>MKSFSFVRDVVVACGVLQSVVHGATVALQVDLPISASTPDVESDISAVYYSSHPLLFGNDGSAATGGYHAWSLDSNAAILPEVSAKTGGRSKLVVPVYGVGKKDLIITIAMPDSVLRVFDAGNKGAQLAEKKNIGDWSALCPWKSAESGNQYFYMFGKKQAIQYLVRQREKKFEVVEIQTFDLPVEASACAVSSKSGLVYFSGDDSKDVYAFKTAESTAAATISVIGEASDDVTGLAIYVGKSSDYLFVAQTDVVGVYSTKFKAIGSMKITGVEDAEIQGLSVYQGKTKKYPAGVLAFAIEHEEGKGFAIGSLQSAFKSLKLDVNTNYNPSAKTDDKETICDDCNDNGFCVKSPRRSSSKTCSCFAGFTGKSCKSVTCTDNCSGHGKCVGANECRCDAGWGGLHCSFLLVAPKIETEANGGDGDDPAIWISPISPDQSRIVTTTKSELGAGLAVFNLEGKILQTLPAGEPNNIDMIYGFELGNNRTVDLAYAACRKENTLCLFEMSANGTLSNISGGEQPVVDDYDVYGSCSYRSPKTGVQYLFVNNKKAVYLQYALTSSSNGTLSTTLVRQFIAGSGGQVEGCVTDEENGFLFVGEEPEGLWRYDAEPDVAAPKGVKVASVATYPNHKSGDLYSDVEGVTLVPGKTATEGFLMVSCQGVSAYNVYERAPPHAFVQTFTITDSTDGSVDHVTNTDGIAVVGNRLNAAFPAGLVVVHDDANELKGGGTSEEASFKLVSLADVLKGGLLDKVDKEWNPRA</sequence>
<dbReference type="STRING" id="342668.A0A1B8GKT3"/>
<protein>
    <recommendedName>
        <fullName evidence="8">3-phytase</fullName>
    </recommendedName>
</protein>
<evidence type="ECO:0000259" key="4">
    <source>
        <dbReference type="PROSITE" id="PS50026"/>
    </source>
</evidence>
<dbReference type="InterPro" id="IPR000742">
    <property type="entry name" value="EGF"/>
</dbReference>
<keyword evidence="3" id="KW-0245">EGF-like domain</keyword>
<dbReference type="PANTHER" id="PTHR14949:SF56">
    <property type="entry name" value="EGF-LIKE-DOMAIN, MULTIPLE 7"/>
    <property type="match status" value="1"/>
</dbReference>
<gene>
    <name evidence="6" type="ORF">VE01_05635</name>
</gene>
<name>A0A1B8GKT3_9PEZI</name>